<gene>
    <name evidence="1" type="ORF">FRZ32_09725</name>
</gene>
<dbReference type="Proteomes" id="UP000321249">
    <property type="component" value="Unassembled WGS sequence"/>
</dbReference>
<dbReference type="OrthoDB" id="5685920at2"/>
<name>A0A5C6TUW5_9SPHN</name>
<proteinExistence type="predicted"/>
<dbReference type="AlphaFoldDB" id="A0A5C6TUW5"/>
<accession>A0A5C6TUW5</accession>
<sequence length="82" mass="9334">MKFKTYLLSYNYQGAQWSAEIKAASFDDARSRLRSLGLNGQVDGELIARIPANTITHFPVSILLPVIVATRNFLHRLFRTRP</sequence>
<reference evidence="1 2" key="1">
    <citation type="journal article" date="2015" name="J. Microbiol.">
        <title>Sphingosinicella ginsenosidimutans sp. nov., with ginsenoside converting activity.</title>
        <authorList>
            <person name="Kim J.K."/>
            <person name="Kang M.S."/>
            <person name="Park S.C."/>
            <person name="Kim K.M."/>
            <person name="Choi K."/>
            <person name="Yoon M.H."/>
            <person name="Im W.T."/>
        </authorList>
    </citation>
    <scope>NUCLEOTIDE SEQUENCE [LARGE SCALE GENOMIC DNA]</scope>
    <source>
        <strain evidence="1 2">BS-11</strain>
    </source>
</reference>
<evidence type="ECO:0000313" key="2">
    <source>
        <dbReference type="Proteomes" id="UP000321249"/>
    </source>
</evidence>
<keyword evidence="2" id="KW-1185">Reference proteome</keyword>
<dbReference type="RefSeq" id="WP_147043318.1">
    <property type="nucleotide sequence ID" value="NZ_BAABIR010000004.1"/>
</dbReference>
<comment type="caution">
    <text evidence="1">The sequence shown here is derived from an EMBL/GenBank/DDBJ whole genome shotgun (WGS) entry which is preliminary data.</text>
</comment>
<protein>
    <submittedName>
        <fullName evidence="1">Uncharacterized protein</fullName>
    </submittedName>
</protein>
<evidence type="ECO:0000313" key="1">
    <source>
        <dbReference type="EMBL" id="TXC63910.1"/>
    </source>
</evidence>
<dbReference type="EMBL" id="VOQQ01000001">
    <property type="protein sequence ID" value="TXC63910.1"/>
    <property type="molecule type" value="Genomic_DNA"/>
</dbReference>
<organism evidence="1 2">
    <name type="scientific">Allosphingosinicella ginsenosidimutans</name>
    <dbReference type="NCBI Taxonomy" id="1176539"/>
    <lineage>
        <taxon>Bacteria</taxon>
        <taxon>Pseudomonadati</taxon>
        <taxon>Pseudomonadota</taxon>
        <taxon>Alphaproteobacteria</taxon>
        <taxon>Sphingomonadales</taxon>
        <taxon>Sphingomonadaceae</taxon>
        <taxon>Allosphingosinicella</taxon>
    </lineage>
</organism>